<evidence type="ECO:0008006" key="3">
    <source>
        <dbReference type="Google" id="ProtNLM"/>
    </source>
</evidence>
<dbReference type="KEGG" id="tzo:THMIRHAT_15140"/>
<gene>
    <name evidence="1" type="ORF">THMIRHAT_15140</name>
</gene>
<keyword evidence="2" id="KW-1185">Reference proteome</keyword>
<dbReference type="InterPro" id="IPR036748">
    <property type="entry name" value="MTH938-like_sf"/>
</dbReference>
<dbReference type="RefSeq" id="WP_173291543.1">
    <property type="nucleotide sequence ID" value="NZ_AP021888.1"/>
</dbReference>
<dbReference type="InterPro" id="IPR007523">
    <property type="entry name" value="NDUFAF3/AAMDC"/>
</dbReference>
<evidence type="ECO:0000313" key="1">
    <source>
        <dbReference type="EMBL" id="BBP43768.1"/>
    </source>
</evidence>
<dbReference type="AlphaFoldDB" id="A0A6F8PNZ0"/>
<name>A0A6F8PNZ0_9GAMM</name>
<organism evidence="1 2">
    <name type="scientific">Thiosulfativibrio zosterae</name>
    <dbReference type="NCBI Taxonomy" id="2675053"/>
    <lineage>
        <taxon>Bacteria</taxon>
        <taxon>Pseudomonadati</taxon>
        <taxon>Pseudomonadota</taxon>
        <taxon>Gammaproteobacteria</taxon>
        <taxon>Thiotrichales</taxon>
        <taxon>Piscirickettsiaceae</taxon>
        <taxon>Thiosulfativibrio</taxon>
    </lineage>
</organism>
<dbReference type="Pfam" id="PF04430">
    <property type="entry name" value="DUF498"/>
    <property type="match status" value="1"/>
</dbReference>
<protein>
    <recommendedName>
        <fullName evidence="3">Xcc1710-like domain-containing protein</fullName>
    </recommendedName>
</protein>
<dbReference type="CDD" id="cd05560">
    <property type="entry name" value="Xcc1710_like"/>
    <property type="match status" value="1"/>
</dbReference>
<proteinExistence type="predicted"/>
<dbReference type="PANTHER" id="PTHR21192">
    <property type="entry name" value="NUCLEAR PROTEIN E3-3"/>
    <property type="match status" value="1"/>
</dbReference>
<evidence type="ECO:0000313" key="2">
    <source>
        <dbReference type="Proteomes" id="UP000501466"/>
    </source>
</evidence>
<dbReference type="PANTHER" id="PTHR21192:SF2">
    <property type="entry name" value="NADH DEHYDROGENASE [UBIQUINONE] 1 ALPHA SUBCOMPLEX ASSEMBLY FACTOR 3"/>
    <property type="match status" value="1"/>
</dbReference>
<dbReference type="Gene3D" id="3.40.1230.10">
    <property type="entry name" value="MTH938-like"/>
    <property type="match status" value="1"/>
</dbReference>
<dbReference type="EMBL" id="AP021888">
    <property type="protein sequence ID" value="BBP43768.1"/>
    <property type="molecule type" value="Genomic_DNA"/>
</dbReference>
<accession>A0A6F8PNZ0</accession>
<reference evidence="2" key="1">
    <citation type="submission" date="2019-11" db="EMBL/GenBank/DDBJ databases">
        <title>Isolation and characterization of two novel species in the genus Thiomicrorhabdus.</title>
        <authorList>
            <person name="Mochizuki J."/>
            <person name="Kojima H."/>
            <person name="Fukui M."/>
        </authorList>
    </citation>
    <scope>NUCLEOTIDE SEQUENCE [LARGE SCALE GENOMIC DNA]</scope>
    <source>
        <strain evidence="2">AkT22</strain>
    </source>
</reference>
<dbReference type="SUPFAM" id="SSF64076">
    <property type="entry name" value="MTH938-like"/>
    <property type="match status" value="1"/>
</dbReference>
<sequence length="128" mass="14455">MKFTEHRDSNVLTVRQYQPGLVKINELQIQKSCFFNQKTLIQDWPCRAIEDLNETLLDDILALQPEVIILGTGENQIFPAPKLFAYCAQKGIGLEVMDNAAACRTYNVLTTEDRPVVLALIFGKALEN</sequence>
<dbReference type="Proteomes" id="UP000501466">
    <property type="component" value="Chromosome"/>
</dbReference>